<keyword evidence="1" id="KW-0472">Membrane</keyword>
<evidence type="ECO:0000256" key="1">
    <source>
        <dbReference type="SAM" id="Phobius"/>
    </source>
</evidence>
<keyword evidence="3" id="KW-1185">Reference proteome</keyword>
<evidence type="ECO:0000313" key="2">
    <source>
        <dbReference type="EMBL" id="TJZ56873.1"/>
    </source>
</evidence>
<feature type="transmembrane region" description="Helical" evidence="1">
    <location>
        <begin position="28"/>
        <end position="49"/>
    </location>
</feature>
<evidence type="ECO:0008006" key="4">
    <source>
        <dbReference type="Google" id="ProtNLM"/>
    </source>
</evidence>
<organism evidence="2 3">
    <name type="scientific">Streptomyces piniterrae</name>
    <dbReference type="NCBI Taxonomy" id="2571125"/>
    <lineage>
        <taxon>Bacteria</taxon>
        <taxon>Bacillati</taxon>
        <taxon>Actinomycetota</taxon>
        <taxon>Actinomycetes</taxon>
        <taxon>Kitasatosporales</taxon>
        <taxon>Streptomycetaceae</taxon>
        <taxon>Streptomyces</taxon>
    </lineage>
</organism>
<feature type="transmembrane region" description="Helical" evidence="1">
    <location>
        <begin position="61"/>
        <end position="83"/>
    </location>
</feature>
<keyword evidence="1" id="KW-1133">Transmembrane helix</keyword>
<dbReference type="Proteomes" id="UP000308697">
    <property type="component" value="Unassembled WGS sequence"/>
</dbReference>
<reference evidence="2 3" key="1">
    <citation type="submission" date="2019-04" db="EMBL/GenBank/DDBJ databases">
        <title>Streptomyces piniterrae sp. nov., a heliquinomycin-producing actinomycete isolated from rhizosphere soil of Pinus yunnanensis.</title>
        <authorList>
            <person name="Zhuang X."/>
            <person name="Zhao J."/>
        </authorList>
    </citation>
    <scope>NUCLEOTIDE SEQUENCE [LARGE SCALE GENOMIC DNA]</scope>
    <source>
        <strain evidence="3">jys28</strain>
    </source>
</reference>
<sequence>MPMPHTSPAPAPDATVVRTGRRGALRSLPICLILVALGLAGVVGLIMLATGNAKGDFSVKGLLGLLMMLAFGALGVLLGVPIWRGRNAAVIVDGAGLWLDNGRARQIIPWDTLAGVGLQWSQMGKRVKQYSVELCPSGPINDRDPVLWALVRDEEPIAPGLPRLRYRLPVPTGGGQEKVTAAIRQYAPAHLWLGEAQREPGHLGRPDLSRRPGR</sequence>
<accession>A0A4U0NQX6</accession>
<dbReference type="OrthoDB" id="4108300at2"/>
<gene>
    <name evidence="2" type="ORF">FCH28_05015</name>
</gene>
<comment type="caution">
    <text evidence="2">The sequence shown here is derived from an EMBL/GenBank/DDBJ whole genome shotgun (WGS) entry which is preliminary data.</text>
</comment>
<evidence type="ECO:0000313" key="3">
    <source>
        <dbReference type="Proteomes" id="UP000308697"/>
    </source>
</evidence>
<keyword evidence="1" id="KW-0812">Transmembrane</keyword>
<proteinExistence type="predicted"/>
<dbReference type="AlphaFoldDB" id="A0A4U0NQX6"/>
<dbReference type="EMBL" id="SUMB01000002">
    <property type="protein sequence ID" value="TJZ56873.1"/>
    <property type="molecule type" value="Genomic_DNA"/>
</dbReference>
<protein>
    <recommendedName>
        <fullName evidence="4">PH domain-containing protein</fullName>
    </recommendedName>
</protein>
<name>A0A4U0NQX6_9ACTN</name>